<dbReference type="EMBL" id="BMNC01000028">
    <property type="protein sequence ID" value="GGN28526.1"/>
    <property type="molecule type" value="Genomic_DNA"/>
</dbReference>
<evidence type="ECO:0000313" key="1">
    <source>
        <dbReference type="EMBL" id="GGN28526.1"/>
    </source>
</evidence>
<accession>A0ABQ2ISW8</accession>
<gene>
    <name evidence="1" type="ORF">GCM10011609_84700</name>
</gene>
<protein>
    <submittedName>
        <fullName evidence="1">Uncharacterized protein</fullName>
    </submittedName>
</protein>
<name>A0ABQ2ISW8_9PSEU</name>
<sequence>MQTAAIDSAEFGLATAAAFSAAQGSAGRFSDWNAGSWAALLEYLRSIRVPLANPPAPVVTAADVLLTRYSEY</sequence>
<reference evidence="2" key="1">
    <citation type="journal article" date="2019" name="Int. J. Syst. Evol. Microbiol.">
        <title>The Global Catalogue of Microorganisms (GCM) 10K type strain sequencing project: providing services to taxonomists for standard genome sequencing and annotation.</title>
        <authorList>
            <consortium name="The Broad Institute Genomics Platform"/>
            <consortium name="The Broad Institute Genome Sequencing Center for Infectious Disease"/>
            <person name="Wu L."/>
            <person name="Ma J."/>
        </authorList>
    </citation>
    <scope>NUCLEOTIDE SEQUENCE [LARGE SCALE GENOMIC DNA]</scope>
    <source>
        <strain evidence="2">CGMCC 4.7319</strain>
    </source>
</reference>
<dbReference type="Proteomes" id="UP000597656">
    <property type="component" value="Unassembled WGS sequence"/>
</dbReference>
<proteinExistence type="predicted"/>
<evidence type="ECO:0000313" key="2">
    <source>
        <dbReference type="Proteomes" id="UP000597656"/>
    </source>
</evidence>
<organism evidence="1 2">
    <name type="scientific">Lentzea pudingi</name>
    <dbReference type="NCBI Taxonomy" id="1789439"/>
    <lineage>
        <taxon>Bacteria</taxon>
        <taxon>Bacillati</taxon>
        <taxon>Actinomycetota</taxon>
        <taxon>Actinomycetes</taxon>
        <taxon>Pseudonocardiales</taxon>
        <taxon>Pseudonocardiaceae</taxon>
        <taxon>Lentzea</taxon>
    </lineage>
</organism>
<comment type="caution">
    <text evidence="1">The sequence shown here is derived from an EMBL/GenBank/DDBJ whole genome shotgun (WGS) entry which is preliminary data.</text>
</comment>
<keyword evidence="2" id="KW-1185">Reference proteome</keyword>